<feature type="transmembrane region" description="Helical" evidence="7">
    <location>
        <begin position="283"/>
        <end position="304"/>
    </location>
</feature>
<proteinExistence type="inferred from homology"/>
<evidence type="ECO:0000256" key="6">
    <source>
        <dbReference type="ARBA" id="ARBA00023136"/>
    </source>
</evidence>
<comment type="subcellular location">
    <subcellularLocation>
        <location evidence="1 7">Cell membrane</location>
        <topology evidence="1 7">Multi-pass membrane protein</topology>
    </subcellularLocation>
</comment>
<keyword evidence="6 7" id="KW-0472">Membrane</keyword>
<feature type="transmembrane region" description="Helical" evidence="7">
    <location>
        <begin position="18"/>
        <end position="38"/>
    </location>
</feature>
<evidence type="ECO:0000256" key="3">
    <source>
        <dbReference type="ARBA" id="ARBA00022475"/>
    </source>
</evidence>
<dbReference type="GO" id="GO:0015871">
    <property type="term" value="P:choline transport"/>
    <property type="evidence" value="ECO:0007669"/>
    <property type="project" value="TreeGrafter"/>
</dbReference>
<keyword evidence="3" id="KW-1003">Cell membrane</keyword>
<evidence type="ECO:0000256" key="2">
    <source>
        <dbReference type="ARBA" id="ARBA00022448"/>
    </source>
</evidence>
<dbReference type="RefSeq" id="WP_036753171.1">
    <property type="nucleotide sequence ID" value="NZ_CP035286.1"/>
</dbReference>
<dbReference type="GO" id="GO:0005275">
    <property type="term" value="F:amine transmembrane transporter activity"/>
    <property type="evidence" value="ECO:0007669"/>
    <property type="project" value="TreeGrafter"/>
</dbReference>
<reference evidence="9 10" key="1">
    <citation type="submission" date="2018-08" db="EMBL/GenBank/DDBJ databases">
        <title>Genomic Encyclopedia of Archaeal and Bacterial Type Strains, Phase II (KMG-II): from individual species to whole genera.</title>
        <authorList>
            <person name="Goeker M."/>
        </authorList>
    </citation>
    <scope>NUCLEOTIDE SEQUENCE [LARGE SCALE GENOMIC DNA]</scope>
    <source>
        <strain evidence="9 10">DSM 582</strain>
    </source>
</reference>
<dbReference type="GO" id="GO:0031460">
    <property type="term" value="P:glycine betaine transport"/>
    <property type="evidence" value="ECO:0007669"/>
    <property type="project" value="TreeGrafter"/>
</dbReference>
<dbReference type="PANTHER" id="PTHR47737:SF1">
    <property type="entry name" value="GLYCINE BETAINE_PROLINE BETAINE TRANSPORT SYSTEM PERMEASE PROTEIN PROW"/>
    <property type="match status" value="1"/>
</dbReference>
<feature type="transmembrane region" description="Helical" evidence="7">
    <location>
        <begin position="161"/>
        <end position="182"/>
    </location>
</feature>
<keyword evidence="5 7" id="KW-1133">Transmembrane helix</keyword>
<feature type="transmembrane region" description="Helical" evidence="7">
    <location>
        <begin position="587"/>
        <end position="610"/>
    </location>
</feature>
<accession>A0AAQ0HGM0</accession>
<dbReference type="AlphaFoldDB" id="A0AAQ0HGM0"/>
<feature type="transmembrane region" description="Helical" evidence="7">
    <location>
        <begin position="630"/>
        <end position="648"/>
    </location>
</feature>
<keyword evidence="10" id="KW-1185">Reference proteome</keyword>
<dbReference type="FunFam" id="1.10.3720.10:FF:000001">
    <property type="entry name" value="Glycine betaine ABC transporter, permease"/>
    <property type="match status" value="1"/>
</dbReference>
<protein>
    <submittedName>
        <fullName evidence="9">Glycine betaine/proline transport system permease protein</fullName>
    </submittedName>
</protein>
<comment type="similarity">
    <text evidence="7">Belongs to the binding-protein-dependent transport system permease family.</text>
</comment>
<organism evidence="9 10">
    <name type="scientific">Paracoccus versutus</name>
    <name type="common">Thiobacillus versutus</name>
    <dbReference type="NCBI Taxonomy" id="34007"/>
    <lineage>
        <taxon>Bacteria</taxon>
        <taxon>Pseudomonadati</taxon>
        <taxon>Pseudomonadota</taxon>
        <taxon>Alphaproteobacteria</taxon>
        <taxon>Rhodobacterales</taxon>
        <taxon>Paracoccaceae</taxon>
        <taxon>Paracoccus</taxon>
    </lineage>
</organism>
<evidence type="ECO:0000256" key="5">
    <source>
        <dbReference type="ARBA" id="ARBA00022989"/>
    </source>
</evidence>
<feature type="transmembrane region" description="Helical" evidence="7">
    <location>
        <begin position="449"/>
        <end position="467"/>
    </location>
</feature>
<dbReference type="GO" id="GO:0043190">
    <property type="term" value="C:ATP-binding cassette (ABC) transporter complex"/>
    <property type="evidence" value="ECO:0007669"/>
    <property type="project" value="TreeGrafter"/>
</dbReference>
<feature type="transmembrane region" description="Helical" evidence="7">
    <location>
        <begin position="316"/>
        <end position="336"/>
    </location>
</feature>
<dbReference type="Proteomes" id="UP000256794">
    <property type="component" value="Unassembled WGS sequence"/>
</dbReference>
<sequence length="664" mass="70674">MADISPDILRGRRPSRRLWTGLLVAAVILALLAAAPLMPPSWRAVPDALRWPLSDWIAAGMNWLARDAAIAGVHFATVTRALATAAQWPIEALQVVLAKGWVHGAGFNKVQIAPPLSWLGVTLATALLAWRISGPGLGAMTLLAGLYLALFGLWTSAMTTLASVLLCVLAALVLGLAIGIRAHRSPGMEPAVRAVMNVMQTVPIFSYLLPTLLLFGYGPSAALFATVVYALPPMVHATVLALRSVPAETLELARMTGCSRRQTLWRVELPVALPRLAIGLNQVVMMTLNMVIIASMIGAGGLGYDVLRALRRLDFGAGFEAGMGIVALAVVLDRLTQAAARNQSVGRRRLWSRRDGLILLALLAVPTGLSLVLPALAVWPKALSLTSAPFWNAAVSFINQHFYDPLEAIRTFMLLKVMNPFRDALAALPWPIAVVLLALAGWRLGGWRVGAGIAAMAMFVVVTGYWLPATGSVYLTVLAVLVALAVGMPFGIWISARKRWHQGVQLALDTLQTLPTLVYLLPAVMLFRNGDFSALIAITSYAVAPAIRYGMDAMAHVPSERVEAAAMCGCSKWQTFRHVRLPAALPTLLLGVNQTVMMALSMLVIAALVGTRELGQVVFTALSQGQPGPGITAGLCVACIALIADALLKSGAARAARHQGEAHA</sequence>
<dbReference type="GO" id="GO:0015226">
    <property type="term" value="F:carnitine transmembrane transporter activity"/>
    <property type="evidence" value="ECO:0007669"/>
    <property type="project" value="TreeGrafter"/>
</dbReference>
<dbReference type="InterPro" id="IPR035906">
    <property type="entry name" value="MetI-like_sf"/>
</dbReference>
<feature type="transmembrane region" description="Helical" evidence="7">
    <location>
        <begin position="473"/>
        <end position="494"/>
    </location>
</feature>
<feature type="domain" description="ABC transmembrane type-1" evidence="8">
    <location>
        <begin position="153"/>
        <end position="336"/>
    </location>
</feature>
<evidence type="ECO:0000313" key="9">
    <source>
        <dbReference type="EMBL" id="REG45755.1"/>
    </source>
</evidence>
<name>A0AAQ0HGM0_PARVE</name>
<gene>
    <name evidence="9" type="ORF">ATH84_101923</name>
</gene>
<evidence type="ECO:0000313" key="10">
    <source>
        <dbReference type="Proteomes" id="UP000256794"/>
    </source>
</evidence>
<dbReference type="PANTHER" id="PTHR47737">
    <property type="entry name" value="GLYCINE BETAINE/PROLINE BETAINE TRANSPORT SYSTEM PERMEASE PROTEIN PROW"/>
    <property type="match status" value="1"/>
</dbReference>
<dbReference type="CDD" id="cd06261">
    <property type="entry name" value="TM_PBP2"/>
    <property type="match status" value="2"/>
</dbReference>
<keyword evidence="2 7" id="KW-0813">Transport</keyword>
<evidence type="ECO:0000256" key="1">
    <source>
        <dbReference type="ARBA" id="ARBA00004651"/>
    </source>
</evidence>
<evidence type="ECO:0000256" key="7">
    <source>
        <dbReference type="RuleBase" id="RU363032"/>
    </source>
</evidence>
<dbReference type="Pfam" id="PF00528">
    <property type="entry name" value="BPD_transp_1"/>
    <property type="match status" value="2"/>
</dbReference>
<dbReference type="PROSITE" id="PS50928">
    <property type="entry name" value="ABC_TM1"/>
    <property type="match status" value="2"/>
</dbReference>
<evidence type="ECO:0000256" key="4">
    <source>
        <dbReference type="ARBA" id="ARBA00022692"/>
    </source>
</evidence>
<dbReference type="SUPFAM" id="SSF161098">
    <property type="entry name" value="MetI-like"/>
    <property type="match status" value="2"/>
</dbReference>
<feature type="domain" description="ABC transmembrane type-1" evidence="8">
    <location>
        <begin position="469"/>
        <end position="648"/>
    </location>
</feature>
<feature type="transmembrane region" description="Helical" evidence="7">
    <location>
        <begin position="424"/>
        <end position="442"/>
    </location>
</feature>
<feature type="transmembrane region" description="Helical" evidence="7">
    <location>
        <begin position="357"/>
        <end position="379"/>
    </location>
</feature>
<keyword evidence="4 7" id="KW-0812">Transmembrane</keyword>
<dbReference type="EMBL" id="QUMX01000019">
    <property type="protein sequence ID" value="REG45755.1"/>
    <property type="molecule type" value="Genomic_DNA"/>
</dbReference>
<comment type="caution">
    <text evidence="9">The sequence shown here is derived from an EMBL/GenBank/DDBJ whole genome shotgun (WGS) entry which is preliminary data.</text>
</comment>
<feature type="transmembrane region" description="Helical" evidence="7">
    <location>
        <begin position="137"/>
        <end position="155"/>
    </location>
</feature>
<dbReference type="Gene3D" id="1.10.3720.10">
    <property type="entry name" value="MetI-like"/>
    <property type="match status" value="2"/>
</dbReference>
<feature type="transmembrane region" description="Helical" evidence="7">
    <location>
        <begin position="194"/>
        <end position="215"/>
    </location>
</feature>
<evidence type="ECO:0000259" key="8">
    <source>
        <dbReference type="PROSITE" id="PS50928"/>
    </source>
</evidence>
<dbReference type="InterPro" id="IPR000515">
    <property type="entry name" value="MetI-like"/>
</dbReference>